<dbReference type="InterPro" id="IPR005502">
    <property type="entry name" value="Ribosyl_crysJ1"/>
</dbReference>
<dbReference type="GO" id="GO:0004649">
    <property type="term" value="F:poly(ADP-ribose) glycohydrolase activity"/>
    <property type="evidence" value="ECO:0007669"/>
    <property type="project" value="UniProtKB-EC"/>
</dbReference>
<dbReference type="AlphaFoldDB" id="A0A9P4UVZ2"/>
<feature type="binding site" evidence="12">
    <location>
        <position position="284"/>
    </location>
    <ligand>
        <name>Mg(2+)</name>
        <dbReference type="ChEBI" id="CHEBI:18420"/>
        <label>1</label>
    </ligand>
</feature>
<dbReference type="InterPro" id="IPR036705">
    <property type="entry name" value="Ribosyl_crysJ1_sf"/>
</dbReference>
<name>A0A9P4UVZ2_9PLEO</name>
<organism evidence="13 14">
    <name type="scientific">Polyplosphaeria fusca</name>
    <dbReference type="NCBI Taxonomy" id="682080"/>
    <lineage>
        <taxon>Eukaryota</taxon>
        <taxon>Fungi</taxon>
        <taxon>Dikarya</taxon>
        <taxon>Ascomycota</taxon>
        <taxon>Pezizomycotina</taxon>
        <taxon>Dothideomycetes</taxon>
        <taxon>Pleosporomycetidae</taxon>
        <taxon>Pleosporales</taxon>
        <taxon>Tetraplosphaeriaceae</taxon>
        <taxon>Polyplosphaeria</taxon>
    </lineage>
</organism>
<dbReference type="EMBL" id="ML996337">
    <property type="protein sequence ID" value="KAF2727366.1"/>
    <property type="molecule type" value="Genomic_DNA"/>
</dbReference>
<feature type="binding site" evidence="12">
    <location>
        <position position="59"/>
    </location>
    <ligand>
        <name>Mg(2+)</name>
        <dbReference type="ChEBI" id="CHEBI:18420"/>
        <label>1</label>
    </ligand>
</feature>
<comment type="similarity">
    <text evidence="1">Belongs to the ADP-ribosylglycohydrolase family.</text>
</comment>
<evidence type="ECO:0000256" key="10">
    <source>
        <dbReference type="ARBA" id="ARBA00043193"/>
    </source>
</evidence>
<proteinExistence type="inferred from homology"/>
<dbReference type="Proteomes" id="UP000799444">
    <property type="component" value="Unassembled WGS sequence"/>
</dbReference>
<comment type="cofactor">
    <cofactor evidence="12">
        <name>Mg(2+)</name>
        <dbReference type="ChEBI" id="CHEBI:18420"/>
    </cofactor>
    <text evidence="12">Binds 2 magnesium ions per subunit.</text>
</comment>
<evidence type="ECO:0000256" key="5">
    <source>
        <dbReference type="ARBA" id="ARBA00042398"/>
    </source>
</evidence>
<evidence type="ECO:0000256" key="6">
    <source>
        <dbReference type="ARBA" id="ARBA00042471"/>
    </source>
</evidence>
<dbReference type="PANTHER" id="PTHR16222">
    <property type="entry name" value="ADP-RIBOSYLGLYCOHYDROLASE"/>
    <property type="match status" value="1"/>
</dbReference>
<evidence type="ECO:0000256" key="1">
    <source>
        <dbReference type="ARBA" id="ARBA00010702"/>
    </source>
</evidence>
<dbReference type="SUPFAM" id="SSF101478">
    <property type="entry name" value="ADP-ribosylglycohydrolase"/>
    <property type="match status" value="1"/>
</dbReference>
<sequence length="332" mass="35149">MDSRLSKTLGALLGVHAGDSLGATFEFKPWRRIKATHPNGSHEIKGGGAFKWPAGHATDDTDLTRAVLLAYHDAEKARSTVGKEIGGSTAFDVTKAAADYSLQWIEGEWPGREKGSPPVDVGNATQVGLTEYRRTKDVATCGAGPGAAGNGSLMRCIPTGLFAPTKERRREESMAISAFTHNDTRCTVTCAIYNEMVAALISGKSPAEAVQVGEALAAELGNNDVEKALERAKTMSPATLAEEGPGEHKFGGFVLDSLMLAIAALLDARSLEDVLVDVVRVGGDTDTNAAIAGGLLGARDGIEAIPQRWLSKLQFGREFEQLATEIVQWQSG</sequence>
<dbReference type="OrthoDB" id="2021138at2759"/>
<gene>
    <name evidence="13" type="ORF">EJ04DRAFT_517301</name>
</gene>
<keyword evidence="3" id="KW-0378">Hydrolase</keyword>
<dbReference type="PANTHER" id="PTHR16222:SF24">
    <property type="entry name" value="ADP-RIBOSYLHYDROLASE ARH3"/>
    <property type="match status" value="1"/>
</dbReference>
<evidence type="ECO:0000256" key="2">
    <source>
        <dbReference type="ARBA" id="ARBA00012255"/>
    </source>
</evidence>
<evidence type="ECO:0000256" key="3">
    <source>
        <dbReference type="ARBA" id="ARBA00022801"/>
    </source>
</evidence>
<reference evidence="13" key="1">
    <citation type="journal article" date="2020" name="Stud. Mycol.">
        <title>101 Dothideomycetes genomes: a test case for predicting lifestyles and emergence of pathogens.</title>
        <authorList>
            <person name="Haridas S."/>
            <person name="Albert R."/>
            <person name="Binder M."/>
            <person name="Bloem J."/>
            <person name="Labutti K."/>
            <person name="Salamov A."/>
            <person name="Andreopoulos B."/>
            <person name="Baker S."/>
            <person name="Barry K."/>
            <person name="Bills G."/>
            <person name="Bluhm B."/>
            <person name="Cannon C."/>
            <person name="Castanera R."/>
            <person name="Culley D."/>
            <person name="Daum C."/>
            <person name="Ezra D."/>
            <person name="Gonzalez J."/>
            <person name="Henrissat B."/>
            <person name="Kuo A."/>
            <person name="Liang C."/>
            <person name="Lipzen A."/>
            <person name="Lutzoni F."/>
            <person name="Magnuson J."/>
            <person name="Mondo S."/>
            <person name="Nolan M."/>
            <person name="Ohm R."/>
            <person name="Pangilinan J."/>
            <person name="Park H.-J."/>
            <person name="Ramirez L."/>
            <person name="Alfaro M."/>
            <person name="Sun H."/>
            <person name="Tritt A."/>
            <person name="Yoshinaga Y."/>
            <person name="Zwiers L.-H."/>
            <person name="Turgeon B."/>
            <person name="Goodwin S."/>
            <person name="Spatafora J."/>
            <person name="Crous P."/>
            <person name="Grigoriev I."/>
        </authorList>
    </citation>
    <scope>NUCLEOTIDE SEQUENCE</scope>
    <source>
        <strain evidence="13">CBS 125425</strain>
    </source>
</reference>
<dbReference type="GO" id="GO:0046872">
    <property type="term" value="F:metal ion binding"/>
    <property type="evidence" value="ECO:0007669"/>
    <property type="project" value="UniProtKB-KW"/>
</dbReference>
<comment type="caution">
    <text evidence="13">The sequence shown here is derived from an EMBL/GenBank/DDBJ whole genome shotgun (WGS) entry which is preliminary data.</text>
</comment>
<evidence type="ECO:0000256" key="8">
    <source>
        <dbReference type="ARBA" id="ARBA00042850"/>
    </source>
</evidence>
<dbReference type="InterPro" id="IPR050792">
    <property type="entry name" value="ADP-ribosylglycohydrolase"/>
</dbReference>
<dbReference type="EC" id="3.2.1.143" evidence="2"/>
<evidence type="ECO:0000256" key="4">
    <source>
        <dbReference type="ARBA" id="ARBA00041057"/>
    </source>
</evidence>
<keyword evidence="14" id="KW-1185">Reference proteome</keyword>
<dbReference type="Gene3D" id="1.10.4080.10">
    <property type="entry name" value="ADP-ribosylation/Crystallin J1"/>
    <property type="match status" value="1"/>
</dbReference>
<dbReference type="Pfam" id="PF03747">
    <property type="entry name" value="ADP_ribosyl_GH"/>
    <property type="match status" value="1"/>
</dbReference>
<evidence type="ECO:0000313" key="14">
    <source>
        <dbReference type="Proteomes" id="UP000799444"/>
    </source>
</evidence>
<feature type="binding site" evidence="12">
    <location>
        <position position="287"/>
    </location>
    <ligand>
        <name>Mg(2+)</name>
        <dbReference type="ChEBI" id="CHEBI:18420"/>
        <label>1</label>
    </ligand>
</feature>
<feature type="binding site" evidence="12">
    <location>
        <position position="60"/>
    </location>
    <ligand>
        <name>Mg(2+)</name>
        <dbReference type="ChEBI" id="CHEBI:18420"/>
        <label>1</label>
    </ligand>
</feature>
<evidence type="ECO:0000313" key="13">
    <source>
        <dbReference type="EMBL" id="KAF2727366.1"/>
    </source>
</evidence>
<evidence type="ECO:0000256" key="9">
    <source>
        <dbReference type="ARBA" id="ARBA00043187"/>
    </source>
</evidence>
<evidence type="ECO:0000256" key="7">
    <source>
        <dbReference type="ARBA" id="ARBA00042722"/>
    </source>
</evidence>
<evidence type="ECO:0000256" key="11">
    <source>
        <dbReference type="ARBA" id="ARBA00049015"/>
    </source>
</evidence>
<feature type="binding site" evidence="12">
    <location>
        <position position="58"/>
    </location>
    <ligand>
        <name>Mg(2+)</name>
        <dbReference type="ChEBI" id="CHEBI:18420"/>
        <label>1</label>
    </ligand>
</feature>
<protein>
    <recommendedName>
        <fullName evidence="4">ADP-ribosylhydrolase ARH3</fullName>
        <ecNumber evidence="2">3.2.1.143</ecNumber>
    </recommendedName>
    <alternativeName>
        <fullName evidence="5">ADP-ribose glycohydrolase ARH3</fullName>
    </alternativeName>
    <alternativeName>
        <fullName evidence="6">ADP-ribosylhydrolase 3</fullName>
    </alternativeName>
    <alternativeName>
        <fullName evidence="9">O-acetyl-ADP-ribose deacetylase ARH3</fullName>
    </alternativeName>
    <alternativeName>
        <fullName evidence="10">Poly(ADP-ribose) glycohydrolase ARH3</fullName>
    </alternativeName>
    <alternativeName>
        <fullName evidence="8">[Protein ADP-ribosylarginine] hydrolase-like protein 2</fullName>
    </alternativeName>
    <alternativeName>
        <fullName evidence="7">[Protein ADP-ribosylserine] hydrolase</fullName>
    </alternativeName>
</protein>
<accession>A0A9P4UVZ2</accession>
<comment type="catalytic activity">
    <reaction evidence="11">
        <text>alpha-NAD(+) + H2O = ADP-D-ribose + nicotinamide + H(+)</text>
        <dbReference type="Rhea" id="RHEA:68792"/>
        <dbReference type="ChEBI" id="CHEBI:15377"/>
        <dbReference type="ChEBI" id="CHEBI:15378"/>
        <dbReference type="ChEBI" id="CHEBI:17154"/>
        <dbReference type="ChEBI" id="CHEBI:57967"/>
        <dbReference type="ChEBI" id="CHEBI:77017"/>
    </reaction>
</comment>
<evidence type="ECO:0000256" key="12">
    <source>
        <dbReference type="PIRSR" id="PIRSR605502-1"/>
    </source>
</evidence>
<keyword evidence="12" id="KW-0479">Metal-binding</keyword>
<keyword evidence="12" id="KW-0460">Magnesium</keyword>
<feature type="binding site" evidence="12">
    <location>
        <position position="286"/>
    </location>
    <ligand>
        <name>Mg(2+)</name>
        <dbReference type="ChEBI" id="CHEBI:18420"/>
        <label>1</label>
    </ligand>
</feature>